<dbReference type="OrthoDB" id="5828778at2759"/>
<sequence length="71" mass="8282">MNLIWFLLLTILGGCLAELITLKDPVEKFKHLCIVYKDASKCVEDRKECFDETVFDIAFRGLDELCNKRQK</sequence>
<feature type="non-terminal residue" evidence="2">
    <location>
        <position position="71"/>
    </location>
</feature>
<keyword evidence="1" id="KW-0732">Signal</keyword>
<protein>
    <submittedName>
        <fullName evidence="2">Uncharacterized protein</fullName>
    </submittedName>
</protein>
<dbReference type="AlphaFoldDB" id="A0A3P7L3G0"/>
<proteinExistence type="predicted"/>
<evidence type="ECO:0000256" key="1">
    <source>
        <dbReference type="SAM" id="SignalP"/>
    </source>
</evidence>
<dbReference type="Proteomes" id="UP000270094">
    <property type="component" value="Unassembled WGS sequence"/>
</dbReference>
<gene>
    <name evidence="2" type="ORF">SVUK_LOCUS12293</name>
</gene>
<feature type="chain" id="PRO_5017927193" evidence="1">
    <location>
        <begin position="18"/>
        <end position="71"/>
    </location>
</feature>
<name>A0A3P7L3G0_STRVU</name>
<keyword evidence="3" id="KW-1185">Reference proteome</keyword>
<reference evidence="2 3" key="1">
    <citation type="submission" date="2018-11" db="EMBL/GenBank/DDBJ databases">
        <authorList>
            <consortium name="Pathogen Informatics"/>
        </authorList>
    </citation>
    <scope>NUCLEOTIDE SEQUENCE [LARGE SCALE GENOMIC DNA]</scope>
</reference>
<accession>A0A3P7L3G0</accession>
<evidence type="ECO:0000313" key="3">
    <source>
        <dbReference type="Proteomes" id="UP000270094"/>
    </source>
</evidence>
<dbReference type="EMBL" id="UYYB01098876">
    <property type="protein sequence ID" value="VDM77295.1"/>
    <property type="molecule type" value="Genomic_DNA"/>
</dbReference>
<organism evidence="2 3">
    <name type="scientific">Strongylus vulgaris</name>
    <name type="common">Blood worm</name>
    <dbReference type="NCBI Taxonomy" id="40348"/>
    <lineage>
        <taxon>Eukaryota</taxon>
        <taxon>Metazoa</taxon>
        <taxon>Ecdysozoa</taxon>
        <taxon>Nematoda</taxon>
        <taxon>Chromadorea</taxon>
        <taxon>Rhabditida</taxon>
        <taxon>Rhabditina</taxon>
        <taxon>Rhabditomorpha</taxon>
        <taxon>Strongyloidea</taxon>
        <taxon>Strongylidae</taxon>
        <taxon>Strongylus</taxon>
    </lineage>
</organism>
<evidence type="ECO:0000313" key="2">
    <source>
        <dbReference type="EMBL" id="VDM77295.1"/>
    </source>
</evidence>
<feature type="signal peptide" evidence="1">
    <location>
        <begin position="1"/>
        <end position="17"/>
    </location>
</feature>